<feature type="transmembrane region" description="Helical" evidence="1">
    <location>
        <begin position="473"/>
        <end position="494"/>
    </location>
</feature>
<dbReference type="PANTHER" id="PTHR12874:SF9">
    <property type="entry name" value="F-BOX ONLY PROTEIN 48"/>
    <property type="match status" value="1"/>
</dbReference>
<accession>A0ABQ8UR32</accession>
<dbReference type="InterPro" id="IPR043136">
    <property type="entry name" value="B30.2/SPRY_sf"/>
</dbReference>
<dbReference type="Gene3D" id="1.20.1280.50">
    <property type="match status" value="1"/>
</dbReference>
<dbReference type="SMART" id="SM00256">
    <property type="entry name" value="FBOX"/>
    <property type="match status" value="1"/>
</dbReference>
<dbReference type="CDD" id="cd11709">
    <property type="entry name" value="SPRY"/>
    <property type="match status" value="1"/>
</dbReference>
<keyword evidence="5" id="KW-1185">Reference proteome</keyword>
<dbReference type="Pfam" id="PF12937">
    <property type="entry name" value="F-box-like"/>
    <property type="match status" value="1"/>
</dbReference>
<reference evidence="4" key="1">
    <citation type="journal article" date="2022" name="bioRxiv">
        <title>Genomics of Preaxostyla Flagellates Illuminates Evolutionary Transitions and the Path Towards Mitochondrial Loss.</title>
        <authorList>
            <person name="Novak L.V.F."/>
            <person name="Treitli S.C."/>
            <person name="Pyrih J."/>
            <person name="Halakuc P."/>
            <person name="Pipaliya S.V."/>
            <person name="Vacek V."/>
            <person name="Brzon O."/>
            <person name="Soukal P."/>
            <person name="Eme L."/>
            <person name="Dacks J.B."/>
            <person name="Karnkowska A."/>
            <person name="Elias M."/>
            <person name="Hampl V."/>
        </authorList>
    </citation>
    <scope>NUCLEOTIDE SEQUENCE</scope>
    <source>
        <strain evidence="4">RCP-MX</strain>
    </source>
</reference>
<keyword evidence="1" id="KW-0472">Membrane</keyword>
<protein>
    <recommendedName>
        <fullName evidence="6">F-box domain-containing protein</fullName>
    </recommendedName>
</protein>
<dbReference type="PROSITE" id="PS50181">
    <property type="entry name" value="FBOX"/>
    <property type="match status" value="1"/>
</dbReference>
<feature type="transmembrane region" description="Helical" evidence="1">
    <location>
        <begin position="430"/>
        <end position="453"/>
    </location>
</feature>
<feature type="transmembrane region" description="Helical" evidence="1">
    <location>
        <begin position="574"/>
        <end position="595"/>
    </location>
</feature>
<comment type="caution">
    <text evidence="4">The sequence shown here is derived from an EMBL/GenBank/DDBJ whole genome shotgun (WGS) entry which is preliminary data.</text>
</comment>
<dbReference type="InterPro" id="IPR001870">
    <property type="entry name" value="B30.2/SPRY"/>
</dbReference>
<dbReference type="EMBL" id="JAPMOS010000017">
    <property type="protein sequence ID" value="KAJ4459814.1"/>
    <property type="molecule type" value="Genomic_DNA"/>
</dbReference>
<evidence type="ECO:0000259" key="2">
    <source>
        <dbReference type="PROSITE" id="PS50181"/>
    </source>
</evidence>
<sequence>MGQRFSFAMEDIPDEILTLIFSYLTPKELGTLSCACRRWKKLALDDRLWFKFCLGSLPSQTDPTEYLRLHNIPSFRVFYLSQVNFWDPAHSAFLPESSFSSDYRKFTARTSGSKASAPPSNEVLFAERGFLEGIHYWEVIVHQLKATDMLVGVTVSRDPAHPFSGTPPWLASGWVSCTYNQTGAIYSGPGNFRLAAQFSQFKTGSELGFRLDADRRELTIFHNREPQVVITDLPALSPVELRTAIPCPLQPPDTLQRAHEAGGPLPTITLGRLILSQNLSLKTVTLRGPQTQSINRVDLLRTMDPPLYQTIDFCVSIVTASCFALLFLVSIVECVRCLCAERHSHGGNRPWTHTSQVGVIFHILLPIPLGSRALGFYLEPSLSPPFSEQDWYDILLQAIPGYFFLLSFGLLALFWMLLVHGKTLFKIPVLLKRISFWGSAIVMAVALALVLPAAFLPKYSSVEQTFHRIEGTYAAAIDFCLSVCFAVYGGALLVQLRPKARPLPPPPRECDDSPDLGSVDGVGCYYKGLPDDDPTSTTPRPSPALPPAVDLTLPPLLVSPAASRVRRRVTVQALMCWGLFSLRWGLLVVLVWVPASAERWVLTMTCQRPAVAYQVCRGGKRALC</sequence>
<feature type="transmembrane region" description="Helical" evidence="1">
    <location>
        <begin position="398"/>
        <end position="418"/>
    </location>
</feature>
<gene>
    <name evidence="4" type="ORF">PAPYR_4214</name>
</gene>
<feature type="domain" description="F-box" evidence="2">
    <location>
        <begin position="6"/>
        <end position="52"/>
    </location>
</feature>
<dbReference type="InterPro" id="IPR001810">
    <property type="entry name" value="F-box_dom"/>
</dbReference>
<keyword evidence="1" id="KW-1133">Transmembrane helix</keyword>
<dbReference type="SUPFAM" id="SSF49899">
    <property type="entry name" value="Concanavalin A-like lectins/glucanases"/>
    <property type="match status" value="1"/>
</dbReference>
<dbReference type="Proteomes" id="UP001141327">
    <property type="component" value="Unassembled WGS sequence"/>
</dbReference>
<feature type="transmembrane region" description="Helical" evidence="1">
    <location>
        <begin position="359"/>
        <end position="378"/>
    </location>
</feature>
<dbReference type="Gene3D" id="2.60.120.920">
    <property type="match status" value="1"/>
</dbReference>
<organism evidence="4 5">
    <name type="scientific">Paratrimastix pyriformis</name>
    <dbReference type="NCBI Taxonomy" id="342808"/>
    <lineage>
        <taxon>Eukaryota</taxon>
        <taxon>Metamonada</taxon>
        <taxon>Preaxostyla</taxon>
        <taxon>Paratrimastigidae</taxon>
        <taxon>Paratrimastix</taxon>
    </lineage>
</organism>
<evidence type="ECO:0000313" key="4">
    <source>
        <dbReference type="EMBL" id="KAJ4459814.1"/>
    </source>
</evidence>
<name>A0ABQ8UR32_9EUKA</name>
<keyword evidence="1" id="KW-0812">Transmembrane</keyword>
<dbReference type="PROSITE" id="PS50188">
    <property type="entry name" value="B302_SPRY"/>
    <property type="match status" value="1"/>
</dbReference>
<dbReference type="PANTHER" id="PTHR12874">
    <property type="entry name" value="F-BOX ONLY PROTEIN 48-RELATED"/>
    <property type="match status" value="1"/>
</dbReference>
<evidence type="ECO:0008006" key="6">
    <source>
        <dbReference type="Google" id="ProtNLM"/>
    </source>
</evidence>
<dbReference type="Pfam" id="PF06454">
    <property type="entry name" value="THH1_TOM1-3_dom"/>
    <property type="match status" value="1"/>
</dbReference>
<feature type="domain" description="B30.2/SPRY" evidence="3">
    <location>
        <begin position="62"/>
        <end position="275"/>
    </location>
</feature>
<dbReference type="InterPro" id="IPR036047">
    <property type="entry name" value="F-box-like_dom_sf"/>
</dbReference>
<evidence type="ECO:0000313" key="5">
    <source>
        <dbReference type="Proteomes" id="UP001141327"/>
    </source>
</evidence>
<proteinExistence type="predicted"/>
<dbReference type="SUPFAM" id="SSF81383">
    <property type="entry name" value="F-box domain"/>
    <property type="match status" value="1"/>
</dbReference>
<dbReference type="InterPro" id="IPR009457">
    <property type="entry name" value="THH1/TOM1/TOM3_dom"/>
</dbReference>
<evidence type="ECO:0000259" key="3">
    <source>
        <dbReference type="PROSITE" id="PS50188"/>
    </source>
</evidence>
<dbReference type="InterPro" id="IPR013320">
    <property type="entry name" value="ConA-like_dom_sf"/>
</dbReference>
<feature type="transmembrane region" description="Helical" evidence="1">
    <location>
        <begin position="315"/>
        <end position="338"/>
    </location>
</feature>
<evidence type="ECO:0000256" key="1">
    <source>
        <dbReference type="SAM" id="Phobius"/>
    </source>
</evidence>